<dbReference type="PRINTS" id="PR00147">
    <property type="entry name" value="DNAPHOTLYASE"/>
</dbReference>
<dbReference type="InterPro" id="IPR006050">
    <property type="entry name" value="DNA_photolyase_N"/>
</dbReference>
<organism evidence="9 10">
    <name type="scientific">Alteromonas gilva</name>
    <dbReference type="NCBI Taxonomy" id="2987522"/>
    <lineage>
        <taxon>Bacteria</taxon>
        <taxon>Pseudomonadati</taxon>
        <taxon>Pseudomonadota</taxon>
        <taxon>Gammaproteobacteria</taxon>
        <taxon>Alteromonadales</taxon>
        <taxon>Alteromonadaceae</taxon>
        <taxon>Alteromonas/Salinimonas group</taxon>
        <taxon>Alteromonas</taxon>
    </lineage>
</organism>
<dbReference type="SUPFAM" id="SSF48173">
    <property type="entry name" value="Cryptochrome/photolyase FAD-binding domain"/>
    <property type="match status" value="1"/>
</dbReference>
<accession>A0ABT5L1N0</accession>
<feature type="domain" description="Photolyase/cryptochrome alpha/beta" evidence="8">
    <location>
        <begin position="8"/>
        <end position="138"/>
    </location>
</feature>
<dbReference type="Proteomes" id="UP001218788">
    <property type="component" value="Unassembled WGS sequence"/>
</dbReference>
<evidence type="ECO:0000256" key="3">
    <source>
        <dbReference type="ARBA" id="ARBA00005862"/>
    </source>
</evidence>
<dbReference type="InterPro" id="IPR018394">
    <property type="entry name" value="DNA_photolyase_1_CS_C"/>
</dbReference>
<comment type="cofactor">
    <cofactor evidence="1">
        <name>(6R)-5,10-methylene-5,6,7,8-tetrahydrofolate</name>
        <dbReference type="ChEBI" id="CHEBI:15636"/>
    </cofactor>
</comment>
<dbReference type="EMBL" id="JAQQXP010000001">
    <property type="protein sequence ID" value="MDC8830788.1"/>
    <property type="molecule type" value="Genomic_DNA"/>
</dbReference>
<comment type="similarity">
    <text evidence="7">Belongs to the DNA photolyase family.</text>
</comment>
<comment type="cofactor">
    <cofactor evidence="2">
        <name>FAD</name>
        <dbReference type="ChEBI" id="CHEBI:57692"/>
    </cofactor>
</comment>
<dbReference type="InterPro" id="IPR005101">
    <property type="entry name" value="Cryptochr/Photolyase_FAD-bd"/>
</dbReference>
<keyword evidence="10" id="KW-1185">Reference proteome</keyword>
<dbReference type="Pfam" id="PF00875">
    <property type="entry name" value="DNA_photolyase"/>
    <property type="match status" value="1"/>
</dbReference>
<evidence type="ECO:0000256" key="4">
    <source>
        <dbReference type="ARBA" id="ARBA00022630"/>
    </source>
</evidence>
<keyword evidence="4 7" id="KW-0285">Flavoprotein</keyword>
<evidence type="ECO:0000256" key="7">
    <source>
        <dbReference type="RuleBase" id="RU004182"/>
    </source>
</evidence>
<dbReference type="InterPro" id="IPR002081">
    <property type="entry name" value="Cryptochrome/DNA_photolyase_1"/>
</dbReference>
<protein>
    <submittedName>
        <fullName evidence="9">Deoxyribodipyrimidine photo-lyase</fullName>
    </submittedName>
</protein>
<reference evidence="9 10" key="1">
    <citation type="submission" date="2022-10" db="EMBL/GenBank/DDBJ databases">
        <title>Alteromonas sp. chi3 Genome sequencing.</title>
        <authorList>
            <person name="Park S."/>
        </authorList>
    </citation>
    <scope>NUCLEOTIDE SEQUENCE [LARGE SCALE GENOMIC DNA]</scope>
    <source>
        <strain evidence="10">chi3</strain>
    </source>
</reference>
<evidence type="ECO:0000256" key="2">
    <source>
        <dbReference type="ARBA" id="ARBA00001974"/>
    </source>
</evidence>
<dbReference type="PANTHER" id="PTHR11455">
    <property type="entry name" value="CRYPTOCHROME"/>
    <property type="match status" value="1"/>
</dbReference>
<dbReference type="Gene3D" id="3.40.50.620">
    <property type="entry name" value="HUPs"/>
    <property type="match status" value="1"/>
</dbReference>
<dbReference type="InterPro" id="IPR036134">
    <property type="entry name" value="Crypto/Photolyase_FAD-like_sf"/>
</dbReference>
<evidence type="ECO:0000313" key="10">
    <source>
        <dbReference type="Proteomes" id="UP001218788"/>
    </source>
</evidence>
<dbReference type="Pfam" id="PF03441">
    <property type="entry name" value="FAD_binding_7"/>
    <property type="match status" value="1"/>
</dbReference>
<comment type="caution">
    <text evidence="9">The sequence shown here is derived from an EMBL/GenBank/DDBJ whole genome shotgun (WGS) entry which is preliminary data.</text>
</comment>
<dbReference type="Gene3D" id="1.25.40.80">
    <property type="match status" value="1"/>
</dbReference>
<gene>
    <name evidence="9" type="ORF">OIK42_08445</name>
</gene>
<evidence type="ECO:0000256" key="6">
    <source>
        <dbReference type="ARBA" id="ARBA00022991"/>
    </source>
</evidence>
<evidence type="ECO:0000256" key="1">
    <source>
        <dbReference type="ARBA" id="ARBA00001932"/>
    </source>
</evidence>
<name>A0ABT5L1N0_9ALTE</name>
<evidence type="ECO:0000259" key="8">
    <source>
        <dbReference type="PROSITE" id="PS51645"/>
    </source>
</evidence>
<dbReference type="InterPro" id="IPR014729">
    <property type="entry name" value="Rossmann-like_a/b/a_fold"/>
</dbReference>
<keyword evidence="5 7" id="KW-0274">FAD</keyword>
<comment type="similarity">
    <text evidence="3">Belongs to the DNA photolyase class-1 family.</text>
</comment>
<dbReference type="PROSITE" id="PS00394">
    <property type="entry name" value="DNA_PHOTOLYASES_1_1"/>
    <property type="match status" value="1"/>
</dbReference>
<dbReference type="RefSeq" id="WP_273639711.1">
    <property type="nucleotide sequence ID" value="NZ_JAQQXP010000001.1"/>
</dbReference>
<sequence>MTQHSFPAITVVWFKRDLRLQDHAPLQYAASQSAPVLPLYLFEPDIMADDHYSERHWRFVWQSLLDLEQQLKTVGAAMHVSYESAASFFKRLAGQFAQITVVSYAETGLHCTYQRDQQLVKLFRELGITWREFAYGGVVRALKERHQWLTHWHEAMRAPQQTPALQTMHWLTDRSLVMRLPKALSEALHRPDKAMQTGGERRAQDTLQSFIAARHAQYHRHISSPLNSINSCSRLSAYLAWGNLSIRQVYQAIVTPGRKLPASLRAFVSRLHWHCHFIQKFESECEQQFRHINSGYAAFPYREDAASEQLLEAWQTGNTGVPMVDACMRSVAQTGYLNFRMRAMLVSFLSHYLLIDWRRGVQHLARQFLDFEPGIHYPQFQMQAGVTGTNTLRIYNPVKQAQDNDPQGEFIRRWVPEIAHLANEDLFAPWQMPPIAQMSMETPVPAPYHCPVIIPEADIDKHRELLWKWRERDEVKHHAKRIVKRHSNPQR</sequence>
<evidence type="ECO:0000313" key="9">
    <source>
        <dbReference type="EMBL" id="MDC8830788.1"/>
    </source>
</evidence>
<dbReference type="PROSITE" id="PS51645">
    <property type="entry name" value="PHR_CRY_ALPHA_BETA"/>
    <property type="match status" value="1"/>
</dbReference>
<evidence type="ECO:0000256" key="5">
    <source>
        <dbReference type="ARBA" id="ARBA00022827"/>
    </source>
</evidence>
<dbReference type="PANTHER" id="PTHR11455:SF9">
    <property type="entry name" value="CRYPTOCHROME CIRCADIAN CLOCK 5 ISOFORM X1"/>
    <property type="match status" value="1"/>
</dbReference>
<dbReference type="Gene3D" id="1.10.579.10">
    <property type="entry name" value="DNA Cyclobutane Dipyrimidine Photolyase, subunit A, domain 3"/>
    <property type="match status" value="1"/>
</dbReference>
<proteinExistence type="inferred from homology"/>
<dbReference type="SUPFAM" id="SSF52425">
    <property type="entry name" value="Cryptochrome/photolyase, N-terminal domain"/>
    <property type="match status" value="1"/>
</dbReference>
<dbReference type="InterPro" id="IPR036155">
    <property type="entry name" value="Crypto/Photolyase_N_sf"/>
</dbReference>
<keyword evidence="6 7" id="KW-0157">Chromophore</keyword>